<reference evidence="2" key="1">
    <citation type="submission" date="2021-12" db="EMBL/GenBank/DDBJ databases">
        <title>Comparative genomics, transcriptomics and evolutionary studies reveal genomic signatures of adaptation to plant cell wall in hemibiotrophic fungi.</title>
        <authorList>
            <consortium name="DOE Joint Genome Institute"/>
            <person name="Baroncelli R."/>
            <person name="Diaz J.F."/>
            <person name="Benocci T."/>
            <person name="Peng M."/>
            <person name="Battaglia E."/>
            <person name="Haridas S."/>
            <person name="Andreopoulos W."/>
            <person name="Labutti K."/>
            <person name="Pangilinan J."/>
            <person name="Floch G.L."/>
            <person name="Makela M.R."/>
            <person name="Henrissat B."/>
            <person name="Grigoriev I.V."/>
            <person name="Crouch J.A."/>
            <person name="De Vries R.P."/>
            <person name="Sukno S.A."/>
            <person name="Thon M.R."/>
        </authorList>
    </citation>
    <scope>NUCLEOTIDE SEQUENCE</scope>
    <source>
        <strain evidence="2">CBS 112980</strain>
    </source>
</reference>
<keyword evidence="1" id="KW-0732">Signal</keyword>
<keyword evidence="3" id="KW-1185">Reference proteome</keyword>
<proteinExistence type="predicted"/>
<comment type="caution">
    <text evidence="2">The sequence shown here is derived from an EMBL/GenBank/DDBJ whole genome shotgun (WGS) entry which is preliminary data.</text>
</comment>
<dbReference type="RefSeq" id="XP_060360697.1">
    <property type="nucleotide sequence ID" value="XM_060503316.1"/>
</dbReference>
<dbReference type="AlphaFoldDB" id="A0AAD8XB22"/>
<feature type="chain" id="PRO_5042019159" evidence="1">
    <location>
        <begin position="22"/>
        <end position="415"/>
    </location>
</feature>
<accession>A0AAD8XB22</accession>
<name>A0AAD8XB22_GLOAC</name>
<feature type="non-terminal residue" evidence="2">
    <location>
        <position position="415"/>
    </location>
</feature>
<feature type="signal peptide" evidence="1">
    <location>
        <begin position="1"/>
        <end position="21"/>
    </location>
</feature>
<evidence type="ECO:0000256" key="1">
    <source>
        <dbReference type="SAM" id="SignalP"/>
    </source>
</evidence>
<sequence length="415" mass="41277">MKFNTILGLMAAASQYWPAIALPQFPDNPVCAAGITSVEVQPVQFIVRQPIYISAYLPVNTVLVLDDGLTLTITNAPLTLVTEIDKLGTLTSQVTRIIDQVSSIPNAYVTITRGGQAGSEASTITIFPSGPDGVGTYLVFTPFANIAATTGSSVPETATVLGTPIDPSGFVTQSVPGASSVINPGPSPASVPVTIAPTASGGAAALPQIFATVNVGGATGVPRNFTVVDSAGSAGTVFAQTFDSFSITVTGPQNVITVLGNAGVTPAAITLPGNRGVTQTGADAVLQIIQTPGGEADFLARLTTVSIQGQNGQTGTFTLIPTAGSVGAVIVQTAAPALGAIFQTISVAGATPTTLSILAPEGQTGTVIVQTTDGFTGPAAGPFTTVTVGGGQGDTPATVTIPPAAGATDGVFTVL</sequence>
<protein>
    <submittedName>
        <fullName evidence="2">Uncharacterized protein</fullName>
    </submittedName>
</protein>
<evidence type="ECO:0000313" key="2">
    <source>
        <dbReference type="EMBL" id="KAK1716767.1"/>
    </source>
</evidence>
<evidence type="ECO:0000313" key="3">
    <source>
        <dbReference type="Proteomes" id="UP001244207"/>
    </source>
</evidence>
<gene>
    <name evidence="2" type="ORF">BDZ83DRAFT_529361</name>
</gene>
<dbReference type="EMBL" id="JAHMHS010000112">
    <property type="protein sequence ID" value="KAK1716767.1"/>
    <property type="molecule type" value="Genomic_DNA"/>
</dbReference>
<dbReference type="GeneID" id="85387215"/>
<dbReference type="Proteomes" id="UP001244207">
    <property type="component" value="Unassembled WGS sequence"/>
</dbReference>
<organism evidence="2 3">
    <name type="scientific">Glomerella acutata</name>
    <name type="common">Colletotrichum acutatum</name>
    <dbReference type="NCBI Taxonomy" id="27357"/>
    <lineage>
        <taxon>Eukaryota</taxon>
        <taxon>Fungi</taxon>
        <taxon>Dikarya</taxon>
        <taxon>Ascomycota</taxon>
        <taxon>Pezizomycotina</taxon>
        <taxon>Sordariomycetes</taxon>
        <taxon>Hypocreomycetidae</taxon>
        <taxon>Glomerellales</taxon>
        <taxon>Glomerellaceae</taxon>
        <taxon>Colletotrichum</taxon>
        <taxon>Colletotrichum acutatum species complex</taxon>
    </lineage>
</organism>